<name>A0A261VMB8_9BORD</name>
<dbReference type="Proteomes" id="UP000216429">
    <property type="component" value="Unassembled WGS sequence"/>
</dbReference>
<gene>
    <name evidence="2" type="ORF">CAL22_08705</name>
</gene>
<dbReference type="AlphaFoldDB" id="A0A261VMB8"/>
<evidence type="ECO:0000313" key="2">
    <source>
        <dbReference type="EMBL" id="OZI75199.1"/>
    </source>
</evidence>
<feature type="signal peptide" evidence="1">
    <location>
        <begin position="1"/>
        <end position="19"/>
    </location>
</feature>
<reference evidence="3" key="1">
    <citation type="submission" date="2017-05" db="EMBL/GenBank/DDBJ databases">
        <title>Complete and WGS of Bordetella genogroups.</title>
        <authorList>
            <person name="Spilker T."/>
            <person name="Lipuma J."/>
        </authorList>
    </citation>
    <scope>NUCLEOTIDE SEQUENCE [LARGE SCALE GENOMIC DNA]</scope>
    <source>
        <strain evidence="3">AU6712</strain>
    </source>
</reference>
<evidence type="ECO:0000256" key="1">
    <source>
        <dbReference type="SAM" id="SignalP"/>
    </source>
</evidence>
<comment type="caution">
    <text evidence="2">The sequence shown here is derived from an EMBL/GenBank/DDBJ whole genome shotgun (WGS) entry which is preliminary data.</text>
</comment>
<keyword evidence="3" id="KW-1185">Reference proteome</keyword>
<proteinExistence type="predicted"/>
<evidence type="ECO:0000313" key="3">
    <source>
        <dbReference type="Proteomes" id="UP000216429"/>
    </source>
</evidence>
<feature type="chain" id="PRO_5012898850" description="Glycine zipper 2TM domain-containing protein" evidence="1">
    <location>
        <begin position="20"/>
        <end position="150"/>
    </location>
</feature>
<accession>A0A261VMB8</accession>
<organism evidence="2 3">
    <name type="scientific">Bordetella genomosp. 12</name>
    <dbReference type="NCBI Taxonomy" id="463035"/>
    <lineage>
        <taxon>Bacteria</taxon>
        <taxon>Pseudomonadati</taxon>
        <taxon>Pseudomonadota</taxon>
        <taxon>Betaproteobacteria</taxon>
        <taxon>Burkholderiales</taxon>
        <taxon>Alcaligenaceae</taxon>
        <taxon>Bordetella</taxon>
    </lineage>
</organism>
<dbReference type="EMBL" id="NEVU01000002">
    <property type="protein sequence ID" value="OZI75199.1"/>
    <property type="molecule type" value="Genomic_DNA"/>
</dbReference>
<protein>
    <recommendedName>
        <fullName evidence="4">Glycine zipper 2TM domain-containing protein</fullName>
    </recommendedName>
</protein>
<sequence length="150" mass="14592">MRTCLLASTLLALAGCAHNVNPNSYSAGSVGQVNRTVGATIVSVRDVDILGTSGMGATAGGLGGAVAGSAIGGGVRANVLGAVGGAVVGGLIGAAAESSATQQSGVEYVVQTDNGNLMTLVQGASPRFETGAKVLVLYGNPSRVIADPRH</sequence>
<keyword evidence="1" id="KW-0732">Signal</keyword>
<dbReference type="PROSITE" id="PS51257">
    <property type="entry name" value="PROKAR_LIPOPROTEIN"/>
    <property type="match status" value="1"/>
</dbReference>
<evidence type="ECO:0008006" key="4">
    <source>
        <dbReference type="Google" id="ProtNLM"/>
    </source>
</evidence>